<comment type="caution">
    <text evidence="3">The sequence shown here is derived from an EMBL/GenBank/DDBJ whole genome shotgun (WGS) entry which is preliminary data.</text>
</comment>
<feature type="compositionally biased region" description="Polar residues" evidence="1">
    <location>
        <begin position="431"/>
        <end position="441"/>
    </location>
</feature>
<reference evidence="3 4" key="1">
    <citation type="submission" date="2024-01" db="EMBL/GenBank/DDBJ databases">
        <title>The genomes of 5 underutilized Papilionoideae crops provide insights into root nodulation and disease resistance.</title>
        <authorList>
            <person name="Yuan L."/>
        </authorList>
    </citation>
    <scope>NUCLEOTIDE SEQUENCE [LARGE SCALE GENOMIC DNA]</scope>
    <source>
        <strain evidence="3">LY-2023</strain>
        <tissue evidence="3">Leaf</tissue>
    </source>
</reference>
<name>A0AAN9JAB1_CLITE</name>
<evidence type="ECO:0000313" key="4">
    <source>
        <dbReference type="Proteomes" id="UP001359559"/>
    </source>
</evidence>
<dbReference type="SMART" id="SM00672">
    <property type="entry name" value="CAP10"/>
    <property type="match status" value="1"/>
</dbReference>
<dbReference type="PANTHER" id="PTHR12203:SF85">
    <property type="entry name" value="GLYCOSYLTRANSFERASE FAMILY 90 PROTEIN"/>
    <property type="match status" value="1"/>
</dbReference>
<proteinExistence type="predicted"/>
<keyword evidence="4" id="KW-1185">Reference proteome</keyword>
<dbReference type="PANTHER" id="PTHR12203">
    <property type="entry name" value="KDEL LYS-ASP-GLU-LEU CONTAINING - RELATED"/>
    <property type="match status" value="1"/>
</dbReference>
<evidence type="ECO:0000313" key="3">
    <source>
        <dbReference type="EMBL" id="KAK7295057.1"/>
    </source>
</evidence>
<dbReference type="Proteomes" id="UP001359559">
    <property type="component" value="Unassembled WGS sequence"/>
</dbReference>
<protein>
    <recommendedName>
        <fullName evidence="2">Glycosyl transferase CAP10 domain-containing protein</fullName>
    </recommendedName>
</protein>
<dbReference type="Pfam" id="PF05686">
    <property type="entry name" value="Glyco_transf_90"/>
    <property type="match status" value="1"/>
</dbReference>
<dbReference type="InterPro" id="IPR006598">
    <property type="entry name" value="CAP10"/>
</dbReference>
<dbReference type="AlphaFoldDB" id="A0AAN9JAB1"/>
<evidence type="ECO:0000256" key="1">
    <source>
        <dbReference type="SAM" id="MobiDB-lite"/>
    </source>
</evidence>
<evidence type="ECO:0000259" key="2">
    <source>
        <dbReference type="SMART" id="SM00672"/>
    </source>
</evidence>
<gene>
    <name evidence="3" type="ORF">RJT34_17960</name>
</gene>
<feature type="region of interest" description="Disordered" evidence="1">
    <location>
        <begin position="431"/>
        <end position="450"/>
    </location>
</feature>
<dbReference type="EMBL" id="JAYKXN010000004">
    <property type="protein sequence ID" value="KAK7295057.1"/>
    <property type="molecule type" value="Genomic_DNA"/>
</dbReference>
<dbReference type="InterPro" id="IPR051091">
    <property type="entry name" value="O-Glucosyltr/Glycosyltrsf_90"/>
</dbReference>
<accession>A0AAN9JAB1</accession>
<organism evidence="3 4">
    <name type="scientific">Clitoria ternatea</name>
    <name type="common">Butterfly pea</name>
    <dbReference type="NCBI Taxonomy" id="43366"/>
    <lineage>
        <taxon>Eukaryota</taxon>
        <taxon>Viridiplantae</taxon>
        <taxon>Streptophyta</taxon>
        <taxon>Embryophyta</taxon>
        <taxon>Tracheophyta</taxon>
        <taxon>Spermatophyta</taxon>
        <taxon>Magnoliopsida</taxon>
        <taxon>eudicotyledons</taxon>
        <taxon>Gunneridae</taxon>
        <taxon>Pentapetalae</taxon>
        <taxon>rosids</taxon>
        <taxon>fabids</taxon>
        <taxon>Fabales</taxon>
        <taxon>Fabaceae</taxon>
        <taxon>Papilionoideae</taxon>
        <taxon>50 kb inversion clade</taxon>
        <taxon>NPAAA clade</taxon>
        <taxon>indigoferoid/millettioid clade</taxon>
        <taxon>Phaseoleae</taxon>
        <taxon>Clitoria</taxon>
    </lineage>
</organism>
<feature type="domain" description="Glycosyl transferase CAP10" evidence="2">
    <location>
        <begin position="145"/>
        <end position="396"/>
    </location>
</feature>
<sequence>MKHTITHNIVRSSTFKESLVIIYPFKATITKLSRQQNQFTLNCSHGNMTKTCPKDHTTTFDQDLEYSSEASGCPEHFKWIHEDLKPWKSTGITREMLESGKSISQLRIVIIQGKAYLEVYGPSFQTRDVFTIWGILQLLRLYPGKVPDLELLFETGDVPVVLKERFQGPNAMPLPPIFHYCGRKDTFDIVFPDWSFWGWAELAIRPWEAEMQSIEEGNKKVEWKDRAPYAFWKGNKRVSLKRYALTKCNASTQHDSYAHIYSLHWDKEVAQGFQNTKLADQCTHRYKIYVEGVSWSVSEKYILACDSMTLFIDPMHYDFFTRSLVPWQHYWPIRSTNQSMCSDIKYAVDWGNANPDKAEQIGKAGTRFIYENLKMNFVYDYMLHVLTEYAKLLRFKPTIPAGAVEVCSENVACPMYGIWRQYLVDSMVKSPSATPPCTMSSPYDEEEAEE</sequence>